<evidence type="ECO:0000256" key="1">
    <source>
        <dbReference type="ARBA" id="ARBA00022723"/>
    </source>
</evidence>
<keyword evidence="1" id="KW-0479">Metal-binding</keyword>
<dbReference type="GO" id="GO:0008270">
    <property type="term" value="F:zinc ion binding"/>
    <property type="evidence" value="ECO:0007669"/>
    <property type="project" value="UniProtKB-KW"/>
</dbReference>
<accession>Q5DA12</accession>
<feature type="domain" description="A20-type" evidence="5">
    <location>
        <begin position="11"/>
        <end position="45"/>
    </location>
</feature>
<evidence type="ECO:0000259" key="5">
    <source>
        <dbReference type="PROSITE" id="PS51036"/>
    </source>
</evidence>
<dbReference type="SUPFAM" id="SSF57716">
    <property type="entry name" value="Glucocorticoid receptor-like (DNA-binding domain)"/>
    <property type="match status" value="1"/>
</dbReference>
<protein>
    <submittedName>
        <fullName evidence="6">SJCHGC03342 protein</fullName>
    </submittedName>
</protein>
<dbReference type="AlphaFoldDB" id="Q5DA12"/>
<reference evidence="6" key="1">
    <citation type="submission" date="2004-11" db="EMBL/GenBank/DDBJ databases">
        <title>The full-length cDNA sequences of Schistosoma japonicum genes.</title>
        <authorList>
            <person name="Han Z."/>
        </authorList>
    </citation>
    <scope>NUCLEOTIDE SEQUENCE</scope>
</reference>
<dbReference type="Gene3D" id="1.20.5.4770">
    <property type="match status" value="1"/>
</dbReference>
<keyword evidence="2" id="KW-0863">Zinc-finger</keyword>
<dbReference type="EMBL" id="AY815612">
    <property type="protein sequence ID" value="AAW27344.1"/>
    <property type="molecule type" value="mRNA"/>
</dbReference>
<sequence>MNTNYPPSRLQVSSLSCKNKCGFYGNPSWDGYCSVCYRNAHQKQSIVRQPSSNASISTQISDAESKRKLSTGRNTTIKNIFKVPRGKNIFCNTFQMIAGTKFKLTRKSVYKLGKSLKHF</sequence>
<reference evidence="6" key="2">
    <citation type="journal article" date="2006" name="PLoS Pathog.">
        <title>New perspectives on host-parasite interplay by comparative transcriptomic and proteomic analyses of Schistosoma japonicum.</title>
        <authorList>
            <person name="Liu F."/>
            <person name="Lu J."/>
            <person name="Hu W."/>
            <person name="Wang S.Y."/>
            <person name="Cui S.J."/>
            <person name="Chi M."/>
            <person name="Yan Q."/>
            <person name="Wang X.R."/>
            <person name="Song H.D."/>
            <person name="Xu X.N."/>
            <person name="Wang J.J."/>
            <person name="Zhang X.L."/>
            <person name="Zhang X."/>
            <person name="Wang Z.Q."/>
            <person name="Xue C.L."/>
            <person name="Brindley P.J."/>
            <person name="McManus D.P."/>
            <person name="Yang P.Y."/>
            <person name="Feng Z."/>
            <person name="Chen Z."/>
            <person name="Han Z.G."/>
        </authorList>
    </citation>
    <scope>NUCLEOTIDE SEQUENCE</scope>
</reference>
<feature type="region of interest" description="Disordered" evidence="4">
    <location>
        <begin position="48"/>
        <end position="67"/>
    </location>
</feature>
<dbReference type="InterPro" id="IPR002653">
    <property type="entry name" value="Znf_A20"/>
</dbReference>
<organism evidence="6">
    <name type="scientific">Schistosoma japonicum</name>
    <name type="common">Blood fluke</name>
    <dbReference type="NCBI Taxonomy" id="6182"/>
    <lineage>
        <taxon>Eukaryota</taxon>
        <taxon>Metazoa</taxon>
        <taxon>Spiralia</taxon>
        <taxon>Lophotrochozoa</taxon>
        <taxon>Platyhelminthes</taxon>
        <taxon>Trematoda</taxon>
        <taxon>Digenea</taxon>
        <taxon>Strigeidida</taxon>
        <taxon>Schistosomatoidea</taxon>
        <taxon>Schistosomatidae</taxon>
        <taxon>Schistosoma</taxon>
    </lineage>
</organism>
<name>Q5DA12_SCHJA</name>
<dbReference type="SMART" id="SM00259">
    <property type="entry name" value="ZnF_A20"/>
    <property type="match status" value="1"/>
</dbReference>
<dbReference type="GO" id="GO:0003677">
    <property type="term" value="F:DNA binding"/>
    <property type="evidence" value="ECO:0007669"/>
    <property type="project" value="InterPro"/>
</dbReference>
<dbReference type="PROSITE" id="PS51036">
    <property type="entry name" value="ZF_A20"/>
    <property type="match status" value="1"/>
</dbReference>
<evidence type="ECO:0000256" key="3">
    <source>
        <dbReference type="ARBA" id="ARBA00022833"/>
    </source>
</evidence>
<evidence type="ECO:0000313" key="6">
    <source>
        <dbReference type="EMBL" id="AAW27344.1"/>
    </source>
</evidence>
<dbReference type="Pfam" id="PF01754">
    <property type="entry name" value="zf-A20"/>
    <property type="match status" value="1"/>
</dbReference>
<keyword evidence="3" id="KW-0862">Zinc</keyword>
<evidence type="ECO:0000256" key="2">
    <source>
        <dbReference type="ARBA" id="ARBA00022771"/>
    </source>
</evidence>
<feature type="compositionally biased region" description="Polar residues" evidence="4">
    <location>
        <begin position="48"/>
        <end position="62"/>
    </location>
</feature>
<proteinExistence type="evidence at transcript level"/>
<evidence type="ECO:0000256" key="4">
    <source>
        <dbReference type="SAM" id="MobiDB-lite"/>
    </source>
</evidence>